<feature type="non-terminal residue" evidence="1">
    <location>
        <position position="33"/>
    </location>
</feature>
<comment type="caution">
    <text evidence="1">The sequence shown here is derived from an EMBL/GenBank/DDBJ whole genome shotgun (WGS) entry which is preliminary data.</text>
</comment>
<keyword evidence="2" id="KW-1185">Reference proteome</keyword>
<dbReference type="AlphaFoldDB" id="A0A8T1YS78"/>
<proteinExistence type="predicted"/>
<name>A0A8T1YS78_9BRAS</name>
<reference evidence="1 2" key="1">
    <citation type="submission" date="2020-12" db="EMBL/GenBank/DDBJ databases">
        <title>Concerted genomic and epigenomic changes stabilize Arabidopsis allopolyploids.</title>
        <authorList>
            <person name="Chen Z."/>
        </authorList>
    </citation>
    <scope>NUCLEOTIDE SEQUENCE [LARGE SCALE GENOMIC DNA]</scope>
    <source>
        <strain evidence="1">Allo738</strain>
        <tissue evidence="1">Leaf</tissue>
    </source>
</reference>
<accession>A0A8T1YS78</accession>
<evidence type="ECO:0000313" key="1">
    <source>
        <dbReference type="EMBL" id="KAG7549124.1"/>
    </source>
</evidence>
<sequence>IVPAMFRRAHLRSGFHHHTVKMSTRGRHLAALT</sequence>
<protein>
    <submittedName>
        <fullName evidence="1">Uncharacterized protein</fullName>
    </submittedName>
</protein>
<evidence type="ECO:0000313" key="2">
    <source>
        <dbReference type="Proteomes" id="UP000694240"/>
    </source>
</evidence>
<gene>
    <name evidence="1" type="ORF">ISN45_Aa06g000550</name>
</gene>
<feature type="non-terminal residue" evidence="1">
    <location>
        <position position="1"/>
    </location>
</feature>
<organism evidence="1 2">
    <name type="scientific">Arabidopsis thaliana x Arabidopsis arenosa</name>
    <dbReference type="NCBI Taxonomy" id="1240361"/>
    <lineage>
        <taxon>Eukaryota</taxon>
        <taxon>Viridiplantae</taxon>
        <taxon>Streptophyta</taxon>
        <taxon>Embryophyta</taxon>
        <taxon>Tracheophyta</taxon>
        <taxon>Spermatophyta</taxon>
        <taxon>Magnoliopsida</taxon>
        <taxon>eudicotyledons</taxon>
        <taxon>Gunneridae</taxon>
        <taxon>Pentapetalae</taxon>
        <taxon>rosids</taxon>
        <taxon>malvids</taxon>
        <taxon>Brassicales</taxon>
        <taxon>Brassicaceae</taxon>
        <taxon>Camelineae</taxon>
        <taxon>Arabidopsis</taxon>
    </lineage>
</organism>
<dbReference type="Proteomes" id="UP000694240">
    <property type="component" value="Chromosome 11"/>
</dbReference>
<dbReference type="EMBL" id="JAEFBK010000011">
    <property type="protein sequence ID" value="KAG7549124.1"/>
    <property type="molecule type" value="Genomic_DNA"/>
</dbReference>